<evidence type="ECO:0000313" key="2">
    <source>
        <dbReference type="EMBL" id="GAA4714026.1"/>
    </source>
</evidence>
<accession>A0ABP8XRV4</accession>
<feature type="region of interest" description="Disordered" evidence="1">
    <location>
        <begin position="49"/>
        <end position="70"/>
    </location>
</feature>
<organism evidence="2 3">
    <name type="scientific">Promicromonospora umidemergens</name>
    <dbReference type="NCBI Taxonomy" id="629679"/>
    <lineage>
        <taxon>Bacteria</taxon>
        <taxon>Bacillati</taxon>
        <taxon>Actinomycetota</taxon>
        <taxon>Actinomycetes</taxon>
        <taxon>Micrococcales</taxon>
        <taxon>Promicromonosporaceae</taxon>
        <taxon>Promicromonospora</taxon>
    </lineage>
</organism>
<comment type="caution">
    <text evidence="2">The sequence shown here is derived from an EMBL/GenBank/DDBJ whole genome shotgun (WGS) entry which is preliminary data.</text>
</comment>
<dbReference type="EMBL" id="BAABHM010000018">
    <property type="protein sequence ID" value="GAA4714026.1"/>
    <property type="molecule type" value="Genomic_DNA"/>
</dbReference>
<name>A0ABP8XRV4_9MICO</name>
<evidence type="ECO:0000256" key="1">
    <source>
        <dbReference type="SAM" id="MobiDB-lite"/>
    </source>
</evidence>
<proteinExistence type="predicted"/>
<sequence length="70" mass="7244">MRSRTTVSRAATEPGPVAGCWGVEGVDWSGTGRVYFGGSAQPHGRLRAAQGGIRGFPGSGDPPPYGRMDP</sequence>
<feature type="compositionally biased region" description="Pro residues" evidence="1">
    <location>
        <begin position="60"/>
        <end position="70"/>
    </location>
</feature>
<gene>
    <name evidence="2" type="ORF">GCM10023198_41430</name>
</gene>
<evidence type="ECO:0000313" key="3">
    <source>
        <dbReference type="Proteomes" id="UP001500843"/>
    </source>
</evidence>
<protein>
    <submittedName>
        <fullName evidence="2">Uncharacterized protein</fullName>
    </submittedName>
</protein>
<dbReference type="Proteomes" id="UP001500843">
    <property type="component" value="Unassembled WGS sequence"/>
</dbReference>
<reference evidence="3" key="1">
    <citation type="journal article" date="2019" name="Int. J. Syst. Evol. Microbiol.">
        <title>The Global Catalogue of Microorganisms (GCM) 10K type strain sequencing project: providing services to taxonomists for standard genome sequencing and annotation.</title>
        <authorList>
            <consortium name="The Broad Institute Genomics Platform"/>
            <consortium name="The Broad Institute Genome Sequencing Center for Infectious Disease"/>
            <person name="Wu L."/>
            <person name="Ma J."/>
        </authorList>
    </citation>
    <scope>NUCLEOTIDE SEQUENCE [LARGE SCALE GENOMIC DNA]</scope>
    <source>
        <strain evidence="3">JCM 17975</strain>
    </source>
</reference>
<keyword evidence="3" id="KW-1185">Reference proteome</keyword>